<dbReference type="Pfam" id="PF00684">
    <property type="entry name" value="DnaJ_CXXCXGXG"/>
    <property type="match status" value="1"/>
</dbReference>
<evidence type="ECO:0000256" key="13">
    <source>
        <dbReference type="HAMAP-Rule" id="MF_01152"/>
    </source>
</evidence>
<dbReference type="FunFam" id="2.10.230.10:FF:000002">
    <property type="entry name" value="Molecular chaperone DnaJ"/>
    <property type="match status" value="1"/>
</dbReference>
<feature type="binding site" evidence="13">
    <location>
        <position position="159"/>
    </location>
    <ligand>
        <name>Zn(2+)</name>
        <dbReference type="ChEBI" id="CHEBI:29105"/>
        <label>2</label>
    </ligand>
</feature>
<dbReference type="InterPro" id="IPR012724">
    <property type="entry name" value="DnaJ"/>
</dbReference>
<dbReference type="NCBIfam" id="NF010873">
    <property type="entry name" value="PRK14280.1"/>
    <property type="match status" value="1"/>
</dbReference>
<dbReference type="GO" id="GO:0008270">
    <property type="term" value="F:zinc ion binding"/>
    <property type="evidence" value="ECO:0007669"/>
    <property type="project" value="UniProtKB-UniRule"/>
</dbReference>
<evidence type="ECO:0000256" key="9">
    <source>
        <dbReference type="ARBA" id="ARBA00023016"/>
    </source>
</evidence>
<dbReference type="Proteomes" id="UP000439752">
    <property type="component" value="Unassembled WGS sequence"/>
</dbReference>
<dbReference type="GO" id="GO:0006260">
    <property type="term" value="P:DNA replication"/>
    <property type="evidence" value="ECO:0007669"/>
    <property type="project" value="UniProtKB-KW"/>
</dbReference>
<dbReference type="Pfam" id="PF01556">
    <property type="entry name" value="DnaJ_C"/>
    <property type="match status" value="1"/>
</dbReference>
<evidence type="ECO:0000256" key="1">
    <source>
        <dbReference type="ARBA" id="ARBA00004496"/>
    </source>
</evidence>
<comment type="function">
    <text evidence="13">Participates actively in the response to hyperosmotic and heat shock by preventing the aggregation of stress-denatured proteins and by disaggregating proteins, also in an autonomous, DnaK-independent fashion. Unfolded proteins bind initially to DnaJ; upon interaction with the DnaJ-bound protein, DnaK hydrolyzes its bound ATP, resulting in the formation of a stable complex. GrpE releases ADP from DnaK; ATP binding to DnaK triggers the release of the substrate protein, thus completing the reaction cycle. Several rounds of ATP-dependent interactions between DnaJ, DnaK and GrpE are required for fully efficient folding. Also involved, together with DnaK and GrpE, in the DNA replication of plasmids through activation of initiation proteins.</text>
</comment>
<dbReference type="PROSITE" id="PS00636">
    <property type="entry name" value="DNAJ_1"/>
    <property type="match status" value="1"/>
</dbReference>
<dbReference type="GO" id="GO:0042026">
    <property type="term" value="P:protein refolding"/>
    <property type="evidence" value="ECO:0007669"/>
    <property type="project" value="TreeGrafter"/>
</dbReference>
<evidence type="ECO:0000256" key="3">
    <source>
        <dbReference type="ARBA" id="ARBA00022490"/>
    </source>
</evidence>
<keyword evidence="7 13" id="KW-0863">Zinc-finger</keyword>
<keyword evidence="4 13" id="KW-0235">DNA replication</keyword>
<dbReference type="InterPro" id="IPR018253">
    <property type="entry name" value="DnaJ_domain_CS"/>
</dbReference>
<feature type="binding site" evidence="13">
    <location>
        <position position="142"/>
    </location>
    <ligand>
        <name>Zn(2+)</name>
        <dbReference type="ChEBI" id="CHEBI:29105"/>
        <label>1</label>
    </ligand>
</feature>
<feature type="binding site" evidence="13">
    <location>
        <position position="182"/>
    </location>
    <ligand>
        <name>Zn(2+)</name>
        <dbReference type="ChEBI" id="CHEBI:29105"/>
        <label>2</label>
    </ligand>
</feature>
<evidence type="ECO:0000256" key="2">
    <source>
        <dbReference type="ARBA" id="ARBA00011738"/>
    </source>
</evidence>
<sequence length="369" mass="40866">MEKRDYYEVLGVARDASAAEIKRAYRKLARTYHPDVNKESDADAKFKEISEAYEILSDDNKRARYDQYGHQDPSQGGAGFGGAEGFGDIFDMFFGGGGRRQDPNAPRKGQDLQYVEEIDFMEAFSGVEKVITIPIEEDCETCHGSGAKPGTHPETCKRCGGSGHINVEQNTMFGRVVNQTTCSTCQGRGQIVKEPCETCRGAGRVRKNKDVRVKIPAGIDNGQQIRLAGKGEAGVNGGPFGDLYVVVRVREHELFERVDDHIVMDMPLTFAQATLGDEIEVPTVHGKVSLKIPAGTQTGSRFRLRGKGMPNVRSGHHGDQYVNVVLITPKHLTDRQKEILREFNEISDEKGVEEQHEGVFGRIKTFFKG</sequence>
<keyword evidence="18" id="KW-1185">Reference proteome</keyword>
<dbReference type="CDD" id="cd10719">
    <property type="entry name" value="DnaJ_zf"/>
    <property type="match status" value="1"/>
</dbReference>
<dbReference type="HAMAP" id="MF_01152">
    <property type="entry name" value="DnaJ"/>
    <property type="match status" value="1"/>
</dbReference>
<feature type="repeat" description="CXXCXGXG motif" evidence="13">
    <location>
        <begin position="182"/>
        <end position="189"/>
    </location>
</feature>
<feature type="binding site" evidence="13">
    <location>
        <position position="196"/>
    </location>
    <ligand>
        <name>Zn(2+)</name>
        <dbReference type="ChEBI" id="CHEBI:29105"/>
        <label>1</label>
    </ligand>
</feature>
<evidence type="ECO:0000256" key="11">
    <source>
        <dbReference type="ARBA" id="ARBA00061004"/>
    </source>
</evidence>
<dbReference type="CDD" id="cd06257">
    <property type="entry name" value="DnaJ"/>
    <property type="match status" value="1"/>
</dbReference>
<evidence type="ECO:0000259" key="16">
    <source>
        <dbReference type="PROSITE" id="PS51188"/>
    </source>
</evidence>
<evidence type="ECO:0000256" key="8">
    <source>
        <dbReference type="ARBA" id="ARBA00022833"/>
    </source>
</evidence>
<dbReference type="SUPFAM" id="SSF57938">
    <property type="entry name" value="DnaJ/Hsp40 cysteine-rich domain"/>
    <property type="match status" value="1"/>
</dbReference>
<dbReference type="NCBIfam" id="NF008035">
    <property type="entry name" value="PRK10767.1"/>
    <property type="match status" value="1"/>
</dbReference>
<name>A0A653IFN9_9BACL</name>
<dbReference type="GO" id="GO:0031072">
    <property type="term" value="F:heat shock protein binding"/>
    <property type="evidence" value="ECO:0007669"/>
    <property type="project" value="InterPro"/>
</dbReference>
<dbReference type="InterPro" id="IPR002939">
    <property type="entry name" value="DnaJ_C"/>
</dbReference>
<dbReference type="InterPro" id="IPR036869">
    <property type="entry name" value="J_dom_sf"/>
</dbReference>
<dbReference type="RefSeq" id="WP_159173868.1">
    <property type="nucleotide sequence ID" value="NZ_LR732312.1"/>
</dbReference>
<comment type="subcellular location">
    <subcellularLocation>
        <location evidence="1 13">Cytoplasm</location>
    </subcellularLocation>
</comment>
<dbReference type="PANTHER" id="PTHR43096">
    <property type="entry name" value="DNAJ HOMOLOG 1, MITOCHONDRIAL-RELATED"/>
    <property type="match status" value="1"/>
</dbReference>
<dbReference type="Gene3D" id="2.60.260.20">
    <property type="entry name" value="Urease metallochaperone UreE, N-terminal domain"/>
    <property type="match status" value="2"/>
</dbReference>
<evidence type="ECO:0000256" key="7">
    <source>
        <dbReference type="ARBA" id="ARBA00022771"/>
    </source>
</evidence>
<dbReference type="GO" id="GO:0009408">
    <property type="term" value="P:response to heat"/>
    <property type="evidence" value="ECO:0007669"/>
    <property type="project" value="InterPro"/>
</dbReference>
<evidence type="ECO:0000256" key="6">
    <source>
        <dbReference type="ARBA" id="ARBA00022737"/>
    </source>
</evidence>
<feature type="repeat" description="CXXCXGXG motif" evidence="13">
    <location>
        <begin position="196"/>
        <end position="203"/>
    </location>
</feature>
<dbReference type="FunFam" id="1.10.287.110:FF:000031">
    <property type="entry name" value="Molecular chaperone DnaJ"/>
    <property type="match status" value="1"/>
</dbReference>
<proteinExistence type="inferred from homology"/>
<keyword evidence="10 13" id="KW-0143">Chaperone</keyword>
<keyword evidence="6 13" id="KW-0677">Repeat</keyword>
<evidence type="ECO:0000256" key="4">
    <source>
        <dbReference type="ARBA" id="ARBA00022705"/>
    </source>
</evidence>
<dbReference type="PROSITE" id="PS50076">
    <property type="entry name" value="DNAJ_2"/>
    <property type="match status" value="1"/>
</dbReference>
<dbReference type="AlphaFoldDB" id="A0A653IFN9"/>
<dbReference type="SMART" id="SM00271">
    <property type="entry name" value="DnaJ"/>
    <property type="match status" value="1"/>
</dbReference>
<dbReference type="InterPro" id="IPR008971">
    <property type="entry name" value="HSP40/DnaJ_pept-bd"/>
</dbReference>
<evidence type="ECO:0000256" key="5">
    <source>
        <dbReference type="ARBA" id="ARBA00022723"/>
    </source>
</evidence>
<evidence type="ECO:0000313" key="18">
    <source>
        <dbReference type="Proteomes" id="UP000439752"/>
    </source>
</evidence>
<dbReference type="InterPro" id="IPR001305">
    <property type="entry name" value="HSP_DnaJ_Cys-rich_dom"/>
</dbReference>
<dbReference type="EMBL" id="CABWKQ010000030">
    <property type="protein sequence ID" value="VWX38079.1"/>
    <property type="molecule type" value="Genomic_DNA"/>
</dbReference>
<dbReference type="PROSITE" id="PS51188">
    <property type="entry name" value="ZF_CR"/>
    <property type="match status" value="1"/>
</dbReference>
<dbReference type="NCBIfam" id="TIGR02349">
    <property type="entry name" value="DnaJ_bact"/>
    <property type="match status" value="1"/>
</dbReference>
<dbReference type="SUPFAM" id="SSF49493">
    <property type="entry name" value="HSP40/DnaJ peptide-binding domain"/>
    <property type="match status" value="2"/>
</dbReference>
<feature type="repeat" description="CXXCXGXG motif" evidence="13">
    <location>
        <begin position="156"/>
        <end position="163"/>
    </location>
</feature>
<dbReference type="FunFam" id="2.60.260.20:FF:000004">
    <property type="entry name" value="Molecular chaperone DnaJ"/>
    <property type="match status" value="1"/>
</dbReference>
<evidence type="ECO:0000259" key="15">
    <source>
        <dbReference type="PROSITE" id="PS50076"/>
    </source>
</evidence>
<dbReference type="InterPro" id="IPR001623">
    <property type="entry name" value="DnaJ_domain"/>
</dbReference>
<dbReference type="SUPFAM" id="SSF46565">
    <property type="entry name" value="Chaperone J-domain"/>
    <property type="match status" value="1"/>
</dbReference>
<dbReference type="InterPro" id="IPR036410">
    <property type="entry name" value="HSP_DnaJ_Cys-rich_dom_sf"/>
</dbReference>
<accession>A0A653IFN9</accession>
<gene>
    <name evidence="13 17" type="primary">dnaJ</name>
    <name evidence="17" type="ORF">EXIGUO9Y_360356</name>
</gene>
<feature type="binding site" evidence="13">
    <location>
        <position position="139"/>
    </location>
    <ligand>
        <name>Zn(2+)</name>
        <dbReference type="ChEBI" id="CHEBI:29105"/>
        <label>1</label>
    </ligand>
</feature>
<reference evidence="17 18" key="1">
    <citation type="submission" date="2019-10" db="EMBL/GenBank/DDBJ databases">
        <authorList>
            <person name="Karimi E."/>
        </authorList>
    </citation>
    <scope>NUCLEOTIDE SEQUENCE [LARGE SCALE GENOMIC DNA]</scope>
    <source>
        <strain evidence="17">Exiguobacterium sp. 9Y</strain>
    </source>
</reference>
<dbReference type="Pfam" id="PF00226">
    <property type="entry name" value="DnaJ"/>
    <property type="match status" value="1"/>
</dbReference>
<feature type="zinc finger region" description="CR-type" evidence="14">
    <location>
        <begin position="126"/>
        <end position="208"/>
    </location>
</feature>
<dbReference type="Gene3D" id="6.20.20.10">
    <property type="match status" value="2"/>
</dbReference>
<evidence type="ECO:0000256" key="12">
    <source>
        <dbReference type="ARBA" id="ARBA00067609"/>
    </source>
</evidence>
<organism evidence="17 18">
    <name type="scientific">Exiguobacterium oxidotolerans</name>
    <dbReference type="NCBI Taxonomy" id="223958"/>
    <lineage>
        <taxon>Bacteria</taxon>
        <taxon>Bacillati</taxon>
        <taxon>Bacillota</taxon>
        <taxon>Bacilli</taxon>
        <taxon>Bacillales</taxon>
        <taxon>Bacillales Family XII. Incertae Sedis</taxon>
        <taxon>Exiguobacterium</taxon>
    </lineage>
</organism>
<dbReference type="GO" id="GO:0051082">
    <property type="term" value="F:unfolded protein binding"/>
    <property type="evidence" value="ECO:0007669"/>
    <property type="project" value="UniProtKB-UniRule"/>
</dbReference>
<dbReference type="PRINTS" id="PR00625">
    <property type="entry name" value="JDOMAIN"/>
</dbReference>
<keyword evidence="9 13" id="KW-0346">Stress response</keyword>
<feature type="binding site" evidence="13">
    <location>
        <position position="156"/>
    </location>
    <ligand>
        <name>Zn(2+)</name>
        <dbReference type="ChEBI" id="CHEBI:29105"/>
        <label>2</label>
    </ligand>
</feature>
<keyword evidence="5 13" id="KW-0479">Metal-binding</keyword>
<feature type="binding site" evidence="13">
    <location>
        <position position="199"/>
    </location>
    <ligand>
        <name>Zn(2+)</name>
        <dbReference type="ChEBI" id="CHEBI:29105"/>
        <label>1</label>
    </ligand>
</feature>
<feature type="repeat" description="CXXCXGXG motif" evidence="13">
    <location>
        <begin position="139"/>
        <end position="146"/>
    </location>
</feature>
<dbReference type="PANTHER" id="PTHR43096:SF48">
    <property type="entry name" value="CHAPERONE PROTEIN DNAJ"/>
    <property type="match status" value="1"/>
</dbReference>
<dbReference type="Gene3D" id="1.10.287.110">
    <property type="entry name" value="DnaJ domain"/>
    <property type="match status" value="1"/>
</dbReference>
<dbReference type="GO" id="GO:0005524">
    <property type="term" value="F:ATP binding"/>
    <property type="evidence" value="ECO:0007669"/>
    <property type="project" value="InterPro"/>
</dbReference>
<protein>
    <recommendedName>
        <fullName evidence="12 13">Chaperone protein DnaJ</fullName>
    </recommendedName>
</protein>
<evidence type="ECO:0000256" key="14">
    <source>
        <dbReference type="PROSITE-ProRule" id="PRU00546"/>
    </source>
</evidence>
<comment type="cofactor">
    <cofactor evidence="13">
        <name>Zn(2+)</name>
        <dbReference type="ChEBI" id="CHEBI:29105"/>
    </cofactor>
    <text evidence="13">Binds 2 Zn(2+) ions per monomer.</text>
</comment>
<feature type="domain" description="CR-type" evidence="16">
    <location>
        <begin position="126"/>
        <end position="208"/>
    </location>
</feature>
<dbReference type="GO" id="GO:0005737">
    <property type="term" value="C:cytoplasm"/>
    <property type="evidence" value="ECO:0007669"/>
    <property type="project" value="UniProtKB-SubCell"/>
</dbReference>
<feature type="domain" description="J" evidence="15">
    <location>
        <begin position="5"/>
        <end position="69"/>
    </location>
</feature>
<feature type="binding site" evidence="13">
    <location>
        <position position="185"/>
    </location>
    <ligand>
        <name>Zn(2+)</name>
        <dbReference type="ChEBI" id="CHEBI:29105"/>
        <label>2</label>
    </ligand>
</feature>
<dbReference type="CDD" id="cd10747">
    <property type="entry name" value="DnaJ_C"/>
    <property type="match status" value="1"/>
</dbReference>
<keyword evidence="3 13" id="KW-0963">Cytoplasm</keyword>
<evidence type="ECO:0000313" key="17">
    <source>
        <dbReference type="EMBL" id="VWX38079.1"/>
    </source>
</evidence>
<comment type="similarity">
    <text evidence="11 13">Belongs to the DnaJ family.</text>
</comment>
<keyword evidence="8 13" id="KW-0862">Zinc</keyword>
<evidence type="ECO:0000256" key="10">
    <source>
        <dbReference type="ARBA" id="ARBA00023186"/>
    </source>
</evidence>
<comment type="domain">
    <text evidence="13">The J domain is necessary and sufficient to stimulate DnaK ATPase activity. Zinc center 1 plays an important role in the autonomous, DnaK-independent chaperone activity of DnaJ. Zinc center 2 is essential for interaction with DnaK and for DnaJ activity.</text>
</comment>
<comment type="subunit">
    <text evidence="2 13">Homodimer.</text>
</comment>